<protein>
    <submittedName>
        <fullName evidence="3">Uncharacterized protein</fullName>
    </submittedName>
</protein>
<feature type="compositionally biased region" description="Basic and acidic residues" evidence="1">
    <location>
        <begin position="61"/>
        <end position="72"/>
    </location>
</feature>
<gene>
    <name evidence="3" type="ORF">C5Y83_08795</name>
</gene>
<name>A0A2S8FW07_9BACT</name>
<evidence type="ECO:0000313" key="3">
    <source>
        <dbReference type="EMBL" id="PQO36014.1"/>
    </source>
</evidence>
<dbReference type="RefSeq" id="WP_105329303.1">
    <property type="nucleotide sequence ID" value="NZ_PUHY01000006.1"/>
</dbReference>
<feature type="compositionally biased region" description="Basic and acidic residues" evidence="1">
    <location>
        <begin position="217"/>
        <end position="230"/>
    </location>
</feature>
<accession>A0A2S8FW07</accession>
<dbReference type="Proteomes" id="UP000238322">
    <property type="component" value="Unassembled WGS sequence"/>
</dbReference>
<dbReference type="AlphaFoldDB" id="A0A2S8FW07"/>
<reference evidence="3 4" key="1">
    <citation type="submission" date="2018-02" db="EMBL/GenBank/DDBJ databases">
        <title>Comparative genomes isolates from brazilian mangrove.</title>
        <authorList>
            <person name="Araujo J.E."/>
            <person name="Taketani R.G."/>
            <person name="Silva M.C.P."/>
            <person name="Loureco M.V."/>
            <person name="Andreote F.D."/>
        </authorList>
    </citation>
    <scope>NUCLEOTIDE SEQUENCE [LARGE SCALE GENOMIC DNA]</scope>
    <source>
        <strain evidence="3 4">Hex-1 MGV</strain>
    </source>
</reference>
<feature type="region of interest" description="Disordered" evidence="1">
    <location>
        <begin position="205"/>
        <end position="230"/>
    </location>
</feature>
<dbReference type="EMBL" id="PUHY01000006">
    <property type="protein sequence ID" value="PQO36014.1"/>
    <property type="molecule type" value="Genomic_DNA"/>
</dbReference>
<feature type="signal peptide" evidence="2">
    <location>
        <begin position="1"/>
        <end position="30"/>
    </location>
</feature>
<dbReference type="OrthoDB" id="213467at2"/>
<sequence>MMLVSTPVRSLGFVALTALAGLFASEVATAQDAKVQKGRTVPVTSNANTDRPRQLAQSIDAENKLSRQEREQREEQALAFAKEHHPALEKLLKQLRGMDQKEYGRAIRELYRVSERLSSLKDRNPRLYESQLKLWKVNSNATLLAARLQLNPGNDDLRNQLREALTEKRELQVKFMKEELERAQLRVERLERNLERFDEESQVAIERQMRQLAAPDRPSKKNPEKTTDGK</sequence>
<evidence type="ECO:0000256" key="1">
    <source>
        <dbReference type="SAM" id="MobiDB-lite"/>
    </source>
</evidence>
<evidence type="ECO:0000313" key="4">
    <source>
        <dbReference type="Proteomes" id="UP000238322"/>
    </source>
</evidence>
<keyword evidence="2" id="KW-0732">Signal</keyword>
<proteinExistence type="predicted"/>
<feature type="region of interest" description="Disordered" evidence="1">
    <location>
        <begin position="37"/>
        <end position="72"/>
    </location>
</feature>
<organism evidence="3 4">
    <name type="scientific">Blastopirellula marina</name>
    <dbReference type="NCBI Taxonomy" id="124"/>
    <lineage>
        <taxon>Bacteria</taxon>
        <taxon>Pseudomonadati</taxon>
        <taxon>Planctomycetota</taxon>
        <taxon>Planctomycetia</taxon>
        <taxon>Pirellulales</taxon>
        <taxon>Pirellulaceae</taxon>
        <taxon>Blastopirellula</taxon>
    </lineage>
</organism>
<evidence type="ECO:0000256" key="2">
    <source>
        <dbReference type="SAM" id="SignalP"/>
    </source>
</evidence>
<comment type="caution">
    <text evidence="3">The sequence shown here is derived from an EMBL/GenBank/DDBJ whole genome shotgun (WGS) entry which is preliminary data.</text>
</comment>
<feature type="chain" id="PRO_5015429273" evidence="2">
    <location>
        <begin position="31"/>
        <end position="230"/>
    </location>
</feature>